<evidence type="ECO:0000256" key="1">
    <source>
        <dbReference type="SAM" id="MobiDB-lite"/>
    </source>
</evidence>
<dbReference type="EMBL" id="CP002289">
    <property type="protein sequence ID" value="ADP20075.1"/>
    <property type="molecule type" value="Genomic_DNA"/>
</dbReference>
<protein>
    <submittedName>
        <fullName evidence="2">Uncharacterized protein</fullName>
    </submittedName>
</protein>
<reference evidence="3" key="1">
    <citation type="journal article" date="2011" name="J. Bacteriol.">
        <title>Complete genome sequence of the haloaromatic acid-degrading bacterium Achromobacter xylosoxidans A8.</title>
        <authorList>
            <person name="Strnad H."/>
            <person name="Ridl J."/>
            <person name="Paces J."/>
            <person name="Kolar M."/>
            <person name="Vlcek C."/>
            <person name="Paces V."/>
        </authorList>
    </citation>
    <scope>NUCLEOTIDE SEQUENCE [LARGE SCALE GENOMIC DNA]</scope>
    <source>
        <strain evidence="3">A8</strain>
        <plasmid evidence="3">pA82</plasmid>
    </source>
</reference>
<keyword evidence="2" id="KW-0614">Plasmid</keyword>
<gene>
    <name evidence="2" type="ordered locus">AXYL_06793</name>
</gene>
<geneLocation type="plasmid" evidence="2 3">
    <name>pA82</name>
</geneLocation>
<dbReference type="eggNOG" id="COG5635">
    <property type="taxonomic scope" value="Bacteria"/>
</dbReference>
<sequence>MRRVFDRLKFHISWNSICHTHSPKVKSMSKLTRDNKPKRNSAAKRRKDFSPSTREHIAKAAGYLCSIRGCLRPSTCIKTKPNGDVGSANLGRASHIYAAAENGPRPAPIGMALELISHHSNGIWTCNDCGIKVDVLESEFTPDDLKQMKRVREKAAHMAVTDPEVSACAAYIAAIQFDEVFWNHLPDLDSVSIRDALLVLKASAILLNRPGSVPQTPKEFALSTLANAIKALTESAMDEPAFTMSRPTTLDRPNSLRLPDSAKVRRRAAQIVDAWAECIPSDHPFHKAPGEMHRGEVNVQITARHPSTKVEHESSIWVVATGHGRHSHSTKEGEMLRLYLHWTTNAVNNLEWELEVVAEDGRTRVTSDLRVLNPTSIPNFYTRDWDEELSAYEHVLRALADDWEPIGYVDMNRGTPRIDAQMHPEPFEIELKMSKSKIEECLYRCGKIRLGLELQAQWGDWEFKATPEYFEHLLDHALIQEASDELRHRLGPPPYYWKGESAPLLSNDKWDIRLVARHGSVAFKTVERRKSPAR</sequence>
<organism evidence="2 3">
    <name type="scientific">Achromobacter xylosoxidans (strain A8)</name>
    <dbReference type="NCBI Taxonomy" id="762376"/>
    <lineage>
        <taxon>Bacteria</taxon>
        <taxon>Pseudomonadati</taxon>
        <taxon>Pseudomonadota</taxon>
        <taxon>Betaproteobacteria</taxon>
        <taxon>Burkholderiales</taxon>
        <taxon>Alcaligenaceae</taxon>
        <taxon>Achromobacter</taxon>
    </lineage>
</organism>
<dbReference type="Proteomes" id="UP000006876">
    <property type="component" value="Plasmid pA82"/>
</dbReference>
<proteinExistence type="predicted"/>
<accession>E3HYC1</accession>
<evidence type="ECO:0000313" key="2">
    <source>
        <dbReference type="EMBL" id="ADP20075.1"/>
    </source>
</evidence>
<feature type="region of interest" description="Disordered" evidence="1">
    <location>
        <begin position="25"/>
        <end position="52"/>
    </location>
</feature>
<feature type="compositionally biased region" description="Basic residues" evidence="1">
    <location>
        <begin position="38"/>
        <end position="47"/>
    </location>
</feature>
<name>E3HYC1_ACHXA</name>
<dbReference type="HOGENOM" id="CLU_535132_0_0_4"/>
<dbReference type="KEGG" id="axy:AXYL_06793"/>
<dbReference type="AlphaFoldDB" id="E3HYC1"/>
<evidence type="ECO:0000313" key="3">
    <source>
        <dbReference type="Proteomes" id="UP000006876"/>
    </source>
</evidence>